<protein>
    <submittedName>
        <fullName evidence="9">Nuclease</fullName>
    </submittedName>
</protein>
<organism evidence="9 10">
    <name type="scientific">Seminavis robusta</name>
    <dbReference type="NCBI Taxonomy" id="568900"/>
    <lineage>
        <taxon>Eukaryota</taxon>
        <taxon>Sar</taxon>
        <taxon>Stramenopiles</taxon>
        <taxon>Ochrophyta</taxon>
        <taxon>Bacillariophyta</taxon>
        <taxon>Bacillariophyceae</taxon>
        <taxon>Bacillariophycidae</taxon>
        <taxon>Naviculales</taxon>
        <taxon>Naviculaceae</taxon>
        <taxon>Seminavis</taxon>
    </lineage>
</organism>
<evidence type="ECO:0000256" key="5">
    <source>
        <dbReference type="ARBA" id="ARBA00022801"/>
    </source>
</evidence>
<dbReference type="EMBL" id="CAICTM010000106">
    <property type="protein sequence ID" value="CAB9501380.1"/>
    <property type="molecule type" value="Genomic_DNA"/>
</dbReference>
<keyword evidence="3" id="KW-0479">Metal-binding</keyword>
<accession>A0A9N8DIW1</accession>
<feature type="compositionally biased region" description="Polar residues" evidence="8">
    <location>
        <begin position="232"/>
        <end position="243"/>
    </location>
</feature>
<dbReference type="Pfam" id="PF02265">
    <property type="entry name" value="S1-P1_nuclease"/>
    <property type="match status" value="1"/>
</dbReference>
<reference evidence="9" key="1">
    <citation type="submission" date="2020-06" db="EMBL/GenBank/DDBJ databases">
        <authorList>
            <consortium name="Plant Systems Biology data submission"/>
        </authorList>
    </citation>
    <scope>NUCLEOTIDE SEQUENCE</scope>
    <source>
        <strain evidence="9">D6</strain>
    </source>
</reference>
<dbReference type="GO" id="GO:0006308">
    <property type="term" value="P:DNA catabolic process"/>
    <property type="evidence" value="ECO:0007669"/>
    <property type="project" value="InterPro"/>
</dbReference>
<keyword evidence="6" id="KW-1015">Disulfide bond</keyword>
<evidence type="ECO:0000256" key="4">
    <source>
        <dbReference type="ARBA" id="ARBA00022759"/>
    </source>
</evidence>
<dbReference type="InterPro" id="IPR008947">
    <property type="entry name" value="PLipase_C/P1_nuclease_dom_sf"/>
</dbReference>
<dbReference type="Gene3D" id="1.10.575.10">
    <property type="entry name" value="P1 Nuclease"/>
    <property type="match status" value="1"/>
</dbReference>
<dbReference type="SUPFAM" id="SSF48537">
    <property type="entry name" value="Phospholipase C/P1 nuclease"/>
    <property type="match status" value="1"/>
</dbReference>
<keyword evidence="10" id="KW-1185">Reference proteome</keyword>
<dbReference type="AlphaFoldDB" id="A0A9N8DIW1"/>
<name>A0A9N8DIW1_9STRA</name>
<keyword evidence="5" id="KW-0378">Hydrolase</keyword>
<comment type="similarity">
    <text evidence="1">Belongs to the nuclease type I family.</text>
</comment>
<gene>
    <name evidence="9" type="ORF">SEMRO_107_G053810.1</name>
</gene>
<evidence type="ECO:0000256" key="3">
    <source>
        <dbReference type="ARBA" id="ARBA00022723"/>
    </source>
</evidence>
<dbReference type="PANTHER" id="PTHR33146:SF26">
    <property type="entry name" value="ENDONUCLEASE 4"/>
    <property type="match status" value="1"/>
</dbReference>
<dbReference type="GO" id="GO:0046872">
    <property type="term" value="F:metal ion binding"/>
    <property type="evidence" value="ECO:0007669"/>
    <property type="project" value="UniProtKB-KW"/>
</dbReference>
<dbReference type="CDD" id="cd11010">
    <property type="entry name" value="S1-P1_nuclease"/>
    <property type="match status" value="1"/>
</dbReference>
<feature type="region of interest" description="Disordered" evidence="8">
    <location>
        <begin position="232"/>
        <end position="255"/>
    </location>
</feature>
<dbReference type="GO" id="GO:0003676">
    <property type="term" value="F:nucleic acid binding"/>
    <property type="evidence" value="ECO:0007669"/>
    <property type="project" value="InterPro"/>
</dbReference>
<dbReference type="Proteomes" id="UP001153069">
    <property type="component" value="Unassembled WGS sequence"/>
</dbReference>
<evidence type="ECO:0000256" key="7">
    <source>
        <dbReference type="ARBA" id="ARBA00023180"/>
    </source>
</evidence>
<evidence type="ECO:0000256" key="6">
    <source>
        <dbReference type="ARBA" id="ARBA00023157"/>
    </source>
</evidence>
<evidence type="ECO:0000313" key="9">
    <source>
        <dbReference type="EMBL" id="CAB9501380.1"/>
    </source>
</evidence>
<dbReference type="PANTHER" id="PTHR33146">
    <property type="entry name" value="ENDONUCLEASE 4"/>
    <property type="match status" value="1"/>
</dbReference>
<keyword evidence="4" id="KW-0255">Endonuclease</keyword>
<dbReference type="GO" id="GO:0004519">
    <property type="term" value="F:endonuclease activity"/>
    <property type="evidence" value="ECO:0007669"/>
    <property type="project" value="UniProtKB-KW"/>
</dbReference>
<evidence type="ECO:0000256" key="1">
    <source>
        <dbReference type="ARBA" id="ARBA00009547"/>
    </source>
</evidence>
<evidence type="ECO:0000256" key="2">
    <source>
        <dbReference type="ARBA" id="ARBA00022722"/>
    </source>
</evidence>
<sequence>MAVTLKTKMPSLSCCSPVLLIVWILVVTSPIGVLGWGKDGHELVGNLAYRLLSSSAQSAVHEILGDDDAVAHHADCYNNTPLGAIADWADQVRMSKDYHWSGVLHYIDIHDETVEGGCPAVGDTDKKGCHFDYSRDCKQDACVAGAIVNYTHHLADWKQQQPRLSKHLRGSMSLLAPFRLLATTTTNPPTQLVQESLKFLTHFVGDIHQPLHSGRQSDIGGNRIDVTFHIPSSSNNRAVSTPRRSGRRTTTTTHHHHHLELHAVWDTSMIERAIHTIYHHSRQELEEDLMTYIQNNNSTHHDWLACADTSQQKCTSAWAEESWQHALTWAYRNADGQSEVTPGTNLTDAYYETRWPQIFQYIAVAGVRLAAALEMVLGDDKNHHLD</sequence>
<proteinExistence type="inferred from homology"/>
<dbReference type="GO" id="GO:0016788">
    <property type="term" value="F:hydrolase activity, acting on ester bonds"/>
    <property type="evidence" value="ECO:0007669"/>
    <property type="project" value="InterPro"/>
</dbReference>
<keyword evidence="2" id="KW-0540">Nuclease</keyword>
<evidence type="ECO:0000256" key="8">
    <source>
        <dbReference type="SAM" id="MobiDB-lite"/>
    </source>
</evidence>
<dbReference type="InterPro" id="IPR003154">
    <property type="entry name" value="S1/P1nuclease"/>
</dbReference>
<keyword evidence="7" id="KW-0325">Glycoprotein</keyword>
<comment type="caution">
    <text evidence="9">The sequence shown here is derived from an EMBL/GenBank/DDBJ whole genome shotgun (WGS) entry which is preliminary data.</text>
</comment>
<dbReference type="OrthoDB" id="441446at2759"/>
<evidence type="ECO:0000313" key="10">
    <source>
        <dbReference type="Proteomes" id="UP001153069"/>
    </source>
</evidence>